<dbReference type="Pfam" id="PF04168">
    <property type="entry name" value="Alpha-E"/>
    <property type="match status" value="1"/>
</dbReference>
<evidence type="ECO:0000259" key="1">
    <source>
        <dbReference type="Pfam" id="PF04168"/>
    </source>
</evidence>
<accession>A0A315FY11</accession>
<dbReference type="AlphaFoldDB" id="A0A315FY11"/>
<keyword evidence="4" id="KW-1185">Reference proteome</keyword>
<organism evidence="3 4">
    <name type="scientific">Limnohabitans curvus</name>
    <dbReference type="NCBI Taxonomy" id="323423"/>
    <lineage>
        <taxon>Bacteria</taxon>
        <taxon>Pseudomonadati</taxon>
        <taxon>Pseudomonadota</taxon>
        <taxon>Betaproteobacteria</taxon>
        <taxon>Burkholderiales</taxon>
        <taxon>Comamonadaceae</taxon>
        <taxon>Limnohabitans</taxon>
    </lineage>
</organism>
<reference evidence="3 4" key="1">
    <citation type="submission" date="2017-04" db="EMBL/GenBank/DDBJ databases">
        <title>Unexpected and diverse lifestyles within the genus Limnohabitans.</title>
        <authorList>
            <person name="Kasalicky V."/>
            <person name="Mehrshad M."/>
            <person name="Andrei S.-A."/>
            <person name="Salcher M."/>
            <person name="Kratochvilova H."/>
            <person name="Simek K."/>
            <person name="Ghai R."/>
        </authorList>
    </citation>
    <scope>NUCLEOTIDE SEQUENCE [LARGE SCALE GENOMIC DNA]</scope>
    <source>
        <strain evidence="3 4">MWH-C5</strain>
    </source>
</reference>
<dbReference type="InterPro" id="IPR025841">
    <property type="entry name" value="CP_ATPgrasp_2"/>
</dbReference>
<evidence type="ECO:0000313" key="3">
    <source>
        <dbReference type="EMBL" id="PUE58247.1"/>
    </source>
</evidence>
<dbReference type="Gene3D" id="3.40.50.11290">
    <property type="match status" value="1"/>
</dbReference>
<feature type="domain" description="Circularly permuted ATP-grasp type 2" evidence="2">
    <location>
        <begin position="116"/>
        <end position="506"/>
    </location>
</feature>
<evidence type="ECO:0000259" key="2">
    <source>
        <dbReference type="Pfam" id="PF14403"/>
    </source>
</evidence>
<dbReference type="EMBL" id="NESP01000001">
    <property type="protein sequence ID" value="PUE58247.1"/>
    <property type="molecule type" value="Genomic_DNA"/>
</dbReference>
<dbReference type="PANTHER" id="PTHR34595:SF2">
    <property type="entry name" value="BLR2978 PROTEIN"/>
    <property type="match status" value="1"/>
</dbReference>
<dbReference type="PANTHER" id="PTHR34595">
    <property type="entry name" value="BLR5612 PROTEIN"/>
    <property type="match status" value="1"/>
</dbReference>
<dbReference type="Pfam" id="PF14403">
    <property type="entry name" value="CP_ATPgrasp_2"/>
    <property type="match status" value="1"/>
</dbReference>
<dbReference type="Proteomes" id="UP000251341">
    <property type="component" value="Unassembled WGS sequence"/>
</dbReference>
<dbReference type="InterPro" id="IPR051680">
    <property type="entry name" value="ATP-dep_Glu-Cys_Ligase-2"/>
</dbReference>
<feature type="domain" description="DUF403" evidence="1">
    <location>
        <begin position="555"/>
        <end position="895"/>
    </location>
</feature>
<dbReference type="RefSeq" id="WP_108401412.1">
    <property type="nucleotide sequence ID" value="NZ_NESP01000001.1"/>
</dbReference>
<sequence length="906" mass="99108">MQKPSSPPSASVASPRLVDVVKGLAHPADSGHFDELQGQCAPTASATAKALAQAAQAQNLSSPWRTFFEQLGNTGLDDLDRRTQTLARQVRDNGITYNVYASQGGPQRPWALDLFPLIVTPESWQHIEVGVKQRARLLERMMADVYGPQQLIREAMIPPALVQGHPGYLRAMHGVAPVGGTHLHIAAFDLARGPDGHWAVVSQRTQAPSGLGYLLENRLLISRQFPQAFEAMNIQRLAATYRVWVESLKAHSPEGANAHVALLTPGPYNETYFEHAYLARYLGLTLVEGHDLTVRDERVYLRTLRGLEPVHVLLKRMDDEFLDPLELRADSTLGIPGLLQAVRAGNVVVANAPGSAFLESPALLGFLPALSEKLLGEELQLPALDTWWCGERAALASVLPQLEHMAIKPTYPGSATHGTFDATIQSVLGRTLTQAQRDEWVGRITRQPDRYTLQAYSPLSQMPTWKNTTEGVVQRSVMLRVFALRNGAGDGPDAWRVLPGGLARIAAPDAQIASMQRGGSSADVWVQTHADIDRSSLLPKYNATSGFKHRERMVTSRAAENLYWLGRYTERSENMVRLVRLCIEALNGEDPASRSLWAWLQLLTQRQGLVPAGVPSAHAAAGEDKATSTPSMGARRRVFERTLIACLDQDDHSTSVGYNLRALHQAASSLRERLSPEHWNAIVHCVDQFSADCAQAGSPRAFSAVQAMQALDAASSALAAITGAQTDRMTRDDGWQLLSIGRHVERLGFLSSALDLAVEVGAFEHTADDADSADENSSHYAALLSLFDSTITFQAQYQQSRELAPLIELLVQDNDNPRSLAWVARTLRGRLSKLADTPMGEPDALARLVPDLKQTDLEQLCTPNDVGHHPNLRTCLTDCMQAAWQVSDAITAHYFSHTDDADSVGA</sequence>
<evidence type="ECO:0000313" key="4">
    <source>
        <dbReference type="Proteomes" id="UP000251341"/>
    </source>
</evidence>
<name>A0A315FY11_9BURK</name>
<proteinExistence type="predicted"/>
<dbReference type="SUPFAM" id="SSF56059">
    <property type="entry name" value="Glutathione synthetase ATP-binding domain-like"/>
    <property type="match status" value="1"/>
</dbReference>
<comment type="caution">
    <text evidence="3">The sequence shown here is derived from an EMBL/GenBank/DDBJ whole genome shotgun (WGS) entry which is preliminary data.</text>
</comment>
<gene>
    <name evidence="3" type="ORF">B9Z44_00685</name>
</gene>
<protein>
    <submittedName>
        <fullName evidence="3">A circularly permuted ATPgrasp family protein</fullName>
    </submittedName>
</protein>
<dbReference type="InterPro" id="IPR007296">
    <property type="entry name" value="DUF403"/>
</dbReference>